<evidence type="ECO:0000313" key="2">
    <source>
        <dbReference type="Proteomes" id="UP001454036"/>
    </source>
</evidence>
<evidence type="ECO:0000313" key="1">
    <source>
        <dbReference type="EMBL" id="GAA0146373.1"/>
    </source>
</evidence>
<name>A0AAV3P8K1_LITER</name>
<dbReference type="CDD" id="cd09272">
    <property type="entry name" value="RNase_HI_RT_Ty1"/>
    <property type="match status" value="1"/>
</dbReference>
<keyword evidence="2" id="KW-1185">Reference proteome</keyword>
<sequence>MSLSSAEAEYRAMTALICELKWLKELQACLDIDHTSVVQVYSDSQPTLHLTYNPVYHERSKHIEIDCHFIQDGIIVTSHVSTSSQLADIFTKSLEKPQFEILMKKLNICNFHPPI</sequence>
<evidence type="ECO:0008006" key="3">
    <source>
        <dbReference type="Google" id="ProtNLM"/>
    </source>
</evidence>
<dbReference type="AlphaFoldDB" id="A0AAV3P8K1"/>
<protein>
    <recommendedName>
        <fullName evidence="3">Copia protein</fullName>
    </recommendedName>
</protein>
<accession>A0AAV3P8K1</accession>
<dbReference type="EMBL" id="BAABME010000918">
    <property type="protein sequence ID" value="GAA0146373.1"/>
    <property type="molecule type" value="Genomic_DNA"/>
</dbReference>
<dbReference type="PANTHER" id="PTHR11439">
    <property type="entry name" value="GAG-POL-RELATED RETROTRANSPOSON"/>
    <property type="match status" value="1"/>
</dbReference>
<comment type="caution">
    <text evidence="1">The sequence shown here is derived from an EMBL/GenBank/DDBJ whole genome shotgun (WGS) entry which is preliminary data.</text>
</comment>
<dbReference type="PANTHER" id="PTHR11439:SF470">
    <property type="entry name" value="CYSTEINE-RICH RLK (RECEPTOR-LIKE PROTEIN KINASE) 8"/>
    <property type="match status" value="1"/>
</dbReference>
<reference evidence="1 2" key="1">
    <citation type="submission" date="2024-01" db="EMBL/GenBank/DDBJ databases">
        <title>The complete chloroplast genome sequence of Lithospermum erythrorhizon: insights into the phylogenetic relationship among Boraginaceae species and the maternal lineages of purple gromwells.</title>
        <authorList>
            <person name="Okada T."/>
            <person name="Watanabe K."/>
        </authorList>
    </citation>
    <scope>NUCLEOTIDE SEQUENCE [LARGE SCALE GENOMIC DNA]</scope>
</reference>
<organism evidence="1 2">
    <name type="scientific">Lithospermum erythrorhizon</name>
    <name type="common">Purple gromwell</name>
    <name type="synonym">Lithospermum officinale var. erythrorhizon</name>
    <dbReference type="NCBI Taxonomy" id="34254"/>
    <lineage>
        <taxon>Eukaryota</taxon>
        <taxon>Viridiplantae</taxon>
        <taxon>Streptophyta</taxon>
        <taxon>Embryophyta</taxon>
        <taxon>Tracheophyta</taxon>
        <taxon>Spermatophyta</taxon>
        <taxon>Magnoliopsida</taxon>
        <taxon>eudicotyledons</taxon>
        <taxon>Gunneridae</taxon>
        <taxon>Pentapetalae</taxon>
        <taxon>asterids</taxon>
        <taxon>lamiids</taxon>
        <taxon>Boraginales</taxon>
        <taxon>Boraginaceae</taxon>
        <taxon>Boraginoideae</taxon>
        <taxon>Lithospermeae</taxon>
        <taxon>Lithospermum</taxon>
    </lineage>
</organism>
<gene>
    <name evidence="1" type="ORF">LIER_06349</name>
</gene>
<proteinExistence type="predicted"/>
<dbReference type="Proteomes" id="UP001454036">
    <property type="component" value="Unassembled WGS sequence"/>
</dbReference>